<dbReference type="GO" id="GO:0015074">
    <property type="term" value="P:DNA integration"/>
    <property type="evidence" value="ECO:0007669"/>
    <property type="project" value="InterPro"/>
</dbReference>
<feature type="domain" description="Integrase catalytic" evidence="3">
    <location>
        <begin position="1681"/>
        <end position="1872"/>
    </location>
</feature>
<dbReference type="SUPFAM" id="SSF53098">
    <property type="entry name" value="Ribonuclease H-like"/>
    <property type="match status" value="1"/>
</dbReference>
<proteinExistence type="predicted"/>
<dbReference type="CDD" id="cd01644">
    <property type="entry name" value="RT_pepA17"/>
    <property type="match status" value="1"/>
</dbReference>
<protein>
    <recommendedName>
        <fullName evidence="3">Integrase catalytic domain-containing protein</fullName>
    </recommendedName>
</protein>
<feature type="coiled-coil region" evidence="1">
    <location>
        <begin position="155"/>
        <end position="189"/>
    </location>
</feature>
<dbReference type="Gene3D" id="3.30.420.10">
    <property type="entry name" value="Ribonuclease H-like superfamily/Ribonuclease H"/>
    <property type="match status" value="1"/>
</dbReference>
<feature type="region of interest" description="Disordered" evidence="2">
    <location>
        <begin position="1"/>
        <end position="31"/>
    </location>
</feature>
<dbReference type="Proteomes" id="UP001347796">
    <property type="component" value="Unassembled WGS sequence"/>
</dbReference>
<accession>A0AAN8PCF0</accession>
<evidence type="ECO:0000313" key="5">
    <source>
        <dbReference type="Proteomes" id="UP001347796"/>
    </source>
</evidence>
<dbReference type="GO" id="GO:0008270">
    <property type="term" value="F:zinc ion binding"/>
    <property type="evidence" value="ECO:0007669"/>
    <property type="project" value="InterPro"/>
</dbReference>
<dbReference type="PROSITE" id="PS50994">
    <property type="entry name" value="INTEGRASE"/>
    <property type="match status" value="1"/>
</dbReference>
<dbReference type="GO" id="GO:0003676">
    <property type="term" value="F:nucleic acid binding"/>
    <property type="evidence" value="ECO:0007669"/>
    <property type="project" value="InterPro"/>
</dbReference>
<feature type="compositionally biased region" description="Basic and acidic residues" evidence="2">
    <location>
        <begin position="1"/>
        <end position="11"/>
    </location>
</feature>
<keyword evidence="5" id="KW-1185">Reference proteome</keyword>
<dbReference type="InterPro" id="IPR012337">
    <property type="entry name" value="RNaseH-like_sf"/>
</dbReference>
<dbReference type="InterPro" id="IPR040676">
    <property type="entry name" value="DUF5641"/>
</dbReference>
<organism evidence="4 5">
    <name type="scientific">Patella caerulea</name>
    <name type="common">Rayed Mediterranean limpet</name>
    <dbReference type="NCBI Taxonomy" id="87958"/>
    <lineage>
        <taxon>Eukaryota</taxon>
        <taxon>Metazoa</taxon>
        <taxon>Spiralia</taxon>
        <taxon>Lophotrochozoa</taxon>
        <taxon>Mollusca</taxon>
        <taxon>Gastropoda</taxon>
        <taxon>Patellogastropoda</taxon>
        <taxon>Patelloidea</taxon>
        <taxon>Patellidae</taxon>
        <taxon>Patella</taxon>
    </lineage>
</organism>
<comment type="caution">
    <text evidence="4">The sequence shown here is derived from an EMBL/GenBank/DDBJ whole genome shotgun (WGS) entry which is preliminary data.</text>
</comment>
<dbReference type="Gene3D" id="1.10.340.70">
    <property type="match status" value="1"/>
</dbReference>
<evidence type="ECO:0000259" key="3">
    <source>
        <dbReference type="PROSITE" id="PS50994"/>
    </source>
</evidence>
<dbReference type="InterPro" id="IPR008042">
    <property type="entry name" value="Retrotrans_Pao"/>
</dbReference>
<dbReference type="SUPFAM" id="SSF56672">
    <property type="entry name" value="DNA/RNA polymerases"/>
    <property type="match status" value="1"/>
</dbReference>
<dbReference type="InterPro" id="IPR036397">
    <property type="entry name" value="RNaseH_sf"/>
</dbReference>
<dbReference type="InterPro" id="IPR041588">
    <property type="entry name" value="Integrase_H2C2"/>
</dbReference>
<evidence type="ECO:0000256" key="1">
    <source>
        <dbReference type="SAM" id="Coils"/>
    </source>
</evidence>
<dbReference type="Pfam" id="PF18701">
    <property type="entry name" value="DUF5641"/>
    <property type="match status" value="1"/>
</dbReference>
<feature type="compositionally biased region" description="Polar residues" evidence="2">
    <location>
        <begin position="133"/>
        <end position="144"/>
    </location>
</feature>
<dbReference type="Pfam" id="PF05380">
    <property type="entry name" value="Peptidase_A17"/>
    <property type="match status" value="1"/>
</dbReference>
<name>A0AAN8PCF0_PATCE</name>
<dbReference type="InterPro" id="IPR001584">
    <property type="entry name" value="Integrase_cat-core"/>
</dbReference>
<dbReference type="SUPFAM" id="SSF57756">
    <property type="entry name" value="Retrovirus zinc finger-like domains"/>
    <property type="match status" value="1"/>
</dbReference>
<feature type="region of interest" description="Disordered" evidence="2">
    <location>
        <begin position="129"/>
        <end position="152"/>
    </location>
</feature>
<sequence length="1997" mass="229839">MASKGETHDTTETAMKTTDPSDMTERGRKSQLGKARVAFTSAIDNITKFMADGEENIEKLSGADLAKTLVELNAYVTEVSDTFSRIESLILAGETVPEKDQMLYDQTVQHILSYKRKLRVREDIKYSERSETLSHTTKQSGRSDTSSKRSERRRAAILEATLAEMKVKAEQIKQNAELARLKRDESRRQMDLQHQQYVKNVDLQTELASARIKVRVENTEDDQLGTLEQGASALIQSVQLGPTTYPPTLNNVLDTTTEQPPTSNPSDQVTTQQPQPSNNADGNPKQQLLTNSHHYNTNNELSTYHEVEALGKIMARTTLPPLKPIVFNGNKMMYQKWRSSFRVCFEKRTNDPEELLGYLADYTTGEAFYLIESTLHMQTMPNFEKAMKKLDDEYGNPVAICEAYVKKLEAWPKIKTADAKALRSFANFLENCSESLKGLGYTGKLNDVTVIKNALELLPWGMKNKFREDIQYLRDQRTEPTFDIFVNFVKKRAKALGDPVFGECSTTNTEKFHRPFTDLKKQPARAFGNSVKGYEQSTDNIATKKHIPRCLYCRSDHWLEHCSELRQKPISERREFLQKRDMCPRCTFRGHDAKDCPNTDWKICQICNRKGHITLFHTENDTRKEDNRLNPSALPFRQSHGRVNMTINPDDIPDEEFSDLAHLNLGYIRHISKPSDLTEIYIYSDAEADTCFLEEEFSFEKRWTGQSTTMNLTTMQGTCRIESQKICGLEILDHEMKESFLLPPCYTRTTLPIERSQIPTKAAALSFPHLRHIADEIPQKTESKIVLMIGRNVPLAVSPREVIPPAGPTSPWAEKSGLGWSILYAQKPTNRVCNFISVRSPTTDDEGESSLIIAESESSKDLSTKEFLKLMEQDFIENVPDEPSISKEDKKFEDIVDNSIHMVDGHYSIDLPFRSDPPGLEDNRTVAFKALERLEKRFVREPDFRHDYIKFMEDMIKSGYLGKIPENSSIKKSHYLTHHGVRHKKKKKIRVVFNASLKYMGKSLNDELYQGPDMLTNLTGALCRMRKGRIALTCDISSMFMMVKIPYKQRDYVRILWWKDGDSSKPPTHYHICYHLFGAVSSPSCSIRALQQTAYDNEKDFPAEVKNFILHDFYMDDGTTSVDSLDEASELALGAIDMCSRGGFDLCKFSSNSKDLLQRLPPEKRTPEVNDTFDFELDDLPHQRTLGMIWNTESDSFQYHVDMPKSILTRRGCLSSLSSVFDPMGLISPVMLPGRMILQEACKLKLAWDESLPDKMQEDWLKWRTNLEDLKHLSIPRCYKPTDFEDTVSSELHLFSDASTYGYGGCAYLRLKNSSGQIEVSLVMGKSRVVPIKPITVPRLELTSAVTMTKVAKLLKRELRIPDLQEFFWTDNTCVLGYLRSETKRFKTFVSHRVQKIQDYTNVNQWHHVATKENPGDIASRGIKPDKIIGSIWLSGPDFLWKNDEFWQHNDHQNIFEINTDDPELKAKTAKVLATREVDTENRTILDILENFSTLHKARKIVAVWIHFIRVLKSRWHGAQINPAYQKTAICLEEAEHEIIRLLQVEHFQTELTYLGNTQQDMNRSAVKKSSQLFRLNPFIDNKGLLRVGGRIKHAMLSFNEKHPIILPKRGHLTTLVIRHYHIKLFHSGRNMTLNAIRERFWLINGPSIVRHYISKCVNCKKLRGRSAEQIMSDLPDDRVQRGAPFTYSACDLFGPFMVQFKRSKLKRYGLIFSCQASRAVHLEVLHSMTTDSFINGLRRFICRRGSVKQIRSDCGSQILGSEIELNKAKREINEIIVKDQILYNFDCDITFVHTVPYAPHTHGSWERQINSVRRVLEGLLLQHGTNLTDESLLTFMVEAEAIVNSRPLTVESISDPEIKPLSPSNLLTMKNDIVLPPPGNFVQQDLYLHKQWRRAQYVINEFWTRWKTEVLQLLQQRQKWQYPKRNFQEGDIVLMIENDTPRNCWPLMIIEKTYRSKDNKIRKVDVATTRHQHGCRRRIKYTRAIQQLVMLIPVDD</sequence>
<dbReference type="PANTHER" id="PTHR47331">
    <property type="entry name" value="PHD-TYPE DOMAIN-CONTAINING PROTEIN"/>
    <property type="match status" value="1"/>
</dbReference>
<dbReference type="Pfam" id="PF03564">
    <property type="entry name" value="DUF1759"/>
    <property type="match status" value="1"/>
</dbReference>
<dbReference type="InterPro" id="IPR005312">
    <property type="entry name" value="DUF1759"/>
</dbReference>
<dbReference type="PANTHER" id="PTHR47331:SF5">
    <property type="entry name" value="RIBONUCLEASE H"/>
    <property type="match status" value="1"/>
</dbReference>
<evidence type="ECO:0000256" key="2">
    <source>
        <dbReference type="SAM" id="MobiDB-lite"/>
    </source>
</evidence>
<dbReference type="InterPro" id="IPR036875">
    <property type="entry name" value="Znf_CCHC_sf"/>
</dbReference>
<reference evidence="4 5" key="1">
    <citation type="submission" date="2024-01" db="EMBL/GenBank/DDBJ databases">
        <title>The genome of the rayed Mediterranean limpet Patella caerulea (Linnaeus, 1758).</title>
        <authorList>
            <person name="Anh-Thu Weber A."/>
            <person name="Halstead-Nussloch G."/>
        </authorList>
    </citation>
    <scope>NUCLEOTIDE SEQUENCE [LARGE SCALE GENOMIC DNA]</scope>
    <source>
        <strain evidence="4">AATW-2023a</strain>
        <tissue evidence="4">Whole specimen</tissue>
    </source>
</reference>
<evidence type="ECO:0000313" key="4">
    <source>
        <dbReference type="EMBL" id="KAK6172333.1"/>
    </source>
</evidence>
<dbReference type="EMBL" id="JAZGQO010000011">
    <property type="protein sequence ID" value="KAK6172333.1"/>
    <property type="molecule type" value="Genomic_DNA"/>
</dbReference>
<dbReference type="Pfam" id="PF17921">
    <property type="entry name" value="Integrase_H2C2"/>
    <property type="match status" value="1"/>
</dbReference>
<feature type="compositionally biased region" description="Polar residues" evidence="2">
    <location>
        <begin position="12"/>
        <end position="21"/>
    </location>
</feature>
<keyword evidence="1" id="KW-0175">Coiled coil</keyword>
<gene>
    <name evidence="4" type="ORF">SNE40_016014</name>
</gene>
<dbReference type="InterPro" id="IPR043502">
    <property type="entry name" value="DNA/RNA_pol_sf"/>
</dbReference>
<feature type="region of interest" description="Disordered" evidence="2">
    <location>
        <begin position="242"/>
        <end position="290"/>
    </location>
</feature>